<dbReference type="AlphaFoldDB" id="A0A183C092"/>
<evidence type="ECO:0000256" key="2">
    <source>
        <dbReference type="SAM" id="Phobius"/>
    </source>
</evidence>
<dbReference type="WBParaSite" id="GPLIN_000628400">
    <property type="protein sequence ID" value="GPLIN_000628400"/>
    <property type="gene ID" value="GPLIN_000628400"/>
</dbReference>
<protein>
    <submittedName>
        <fullName evidence="4">SEA domain-containing protein</fullName>
    </submittedName>
</protein>
<name>A0A183C092_GLOPA</name>
<feature type="region of interest" description="Disordered" evidence="1">
    <location>
        <begin position="1"/>
        <end position="79"/>
    </location>
</feature>
<accession>A0A183C092</accession>
<reference evidence="4" key="2">
    <citation type="submission" date="2016-06" db="UniProtKB">
        <authorList>
            <consortium name="WormBaseParasite"/>
        </authorList>
    </citation>
    <scope>IDENTIFICATION</scope>
</reference>
<feature type="compositionally biased region" description="Polar residues" evidence="1">
    <location>
        <begin position="67"/>
        <end position="79"/>
    </location>
</feature>
<dbReference type="Proteomes" id="UP000050741">
    <property type="component" value="Unassembled WGS sequence"/>
</dbReference>
<keyword evidence="2" id="KW-0472">Membrane</keyword>
<sequence>MSHTNQHNANGHHPLNGGLNQHSNRGNTAVVYSSSSSESAQSNSSAPNGNQNRRNEPGTGAHFMAQSGWSNRDQYGRPRQQSIAPVLTPSVAFPIFTPAPRQTHQQPLQQRQQKHGDSGAVLEPHQITFSSGPNYRRIYLIALILVSLMLLSLIIVITVLMATKVLVFMEFSSSSSPSAQQSNAVALPPPLPTLPTPAEIPRLVTRTFECELYVLDQANQAYNDPNSFEQFQAHSIVQNALISMLEHSSLRDQSPSISVERIENSGADLHVVFRLSMVMLEQQNNSFREQSVRNVLLSEAGLLEAYLNKTSLDRTRISVRRTE</sequence>
<evidence type="ECO:0000256" key="1">
    <source>
        <dbReference type="SAM" id="MobiDB-lite"/>
    </source>
</evidence>
<keyword evidence="2" id="KW-0812">Transmembrane</keyword>
<evidence type="ECO:0000313" key="4">
    <source>
        <dbReference type="WBParaSite" id="GPLIN_000628400"/>
    </source>
</evidence>
<keyword evidence="2" id="KW-1133">Transmembrane helix</keyword>
<feature type="compositionally biased region" description="Low complexity" evidence="1">
    <location>
        <begin position="33"/>
        <end position="45"/>
    </location>
</feature>
<organism evidence="3 4">
    <name type="scientific">Globodera pallida</name>
    <name type="common">Potato cyst nematode worm</name>
    <name type="synonym">Heterodera pallida</name>
    <dbReference type="NCBI Taxonomy" id="36090"/>
    <lineage>
        <taxon>Eukaryota</taxon>
        <taxon>Metazoa</taxon>
        <taxon>Ecdysozoa</taxon>
        <taxon>Nematoda</taxon>
        <taxon>Chromadorea</taxon>
        <taxon>Rhabditida</taxon>
        <taxon>Tylenchina</taxon>
        <taxon>Tylenchomorpha</taxon>
        <taxon>Tylenchoidea</taxon>
        <taxon>Heteroderidae</taxon>
        <taxon>Heteroderinae</taxon>
        <taxon>Globodera</taxon>
    </lineage>
</organism>
<reference evidence="3" key="1">
    <citation type="submission" date="2014-05" db="EMBL/GenBank/DDBJ databases">
        <title>The genome and life-stage specific transcriptomes of Globodera pallida elucidate key aspects of plant parasitism by a cyst nematode.</title>
        <authorList>
            <person name="Cotton J.A."/>
            <person name="Lilley C.J."/>
            <person name="Jones L.M."/>
            <person name="Kikuchi T."/>
            <person name="Reid A.J."/>
            <person name="Thorpe P."/>
            <person name="Tsai I.J."/>
            <person name="Beasley H."/>
            <person name="Blok V."/>
            <person name="Cock P.J.A."/>
            <person name="Van den Akker S.E."/>
            <person name="Holroyd N."/>
            <person name="Hunt M."/>
            <person name="Mantelin S."/>
            <person name="Naghra H."/>
            <person name="Pain A."/>
            <person name="Palomares-Rius J.E."/>
            <person name="Zarowiecki M."/>
            <person name="Berriman M."/>
            <person name="Jones J.T."/>
            <person name="Urwin P.E."/>
        </authorList>
    </citation>
    <scope>NUCLEOTIDE SEQUENCE [LARGE SCALE GENOMIC DNA]</scope>
    <source>
        <strain evidence="3">Lindley</strain>
    </source>
</reference>
<evidence type="ECO:0000313" key="3">
    <source>
        <dbReference type="Proteomes" id="UP000050741"/>
    </source>
</evidence>
<feature type="compositionally biased region" description="Polar residues" evidence="1">
    <location>
        <begin position="18"/>
        <end position="32"/>
    </location>
</feature>
<keyword evidence="3" id="KW-1185">Reference proteome</keyword>
<feature type="transmembrane region" description="Helical" evidence="2">
    <location>
        <begin position="138"/>
        <end position="162"/>
    </location>
</feature>
<proteinExistence type="predicted"/>